<dbReference type="Proteomes" id="UP000266426">
    <property type="component" value="Unassembled WGS sequence"/>
</dbReference>
<proteinExistence type="predicted"/>
<dbReference type="AlphaFoldDB" id="A0A3A4RCJ4"/>
<evidence type="ECO:0008006" key="3">
    <source>
        <dbReference type="Google" id="ProtNLM"/>
    </source>
</evidence>
<reference evidence="1 2" key="1">
    <citation type="journal article" date="2017" name="ISME J.">
        <title>Energy and carbon metabolisms in a deep terrestrial subsurface fluid microbial community.</title>
        <authorList>
            <person name="Momper L."/>
            <person name="Jungbluth S.P."/>
            <person name="Lee M.D."/>
            <person name="Amend J.P."/>
        </authorList>
    </citation>
    <scope>NUCLEOTIDE SEQUENCE [LARGE SCALE GENOMIC DNA]</scope>
    <source>
        <strain evidence="1">SURF_26</strain>
    </source>
</reference>
<dbReference type="Gene3D" id="3.30.420.430">
    <property type="match status" value="1"/>
</dbReference>
<dbReference type="EMBL" id="QZJZ01000036">
    <property type="protein sequence ID" value="RJP60048.1"/>
    <property type="molecule type" value="Genomic_DNA"/>
</dbReference>
<accession>A0A3A4RCJ4</accession>
<dbReference type="InterPro" id="IPR013783">
    <property type="entry name" value="Ig-like_fold"/>
</dbReference>
<feature type="non-terminal residue" evidence="1">
    <location>
        <position position="642"/>
    </location>
</feature>
<protein>
    <recommendedName>
        <fullName evidence="3">Bacterial Ig-like domain-containing protein</fullName>
    </recommendedName>
</protein>
<evidence type="ECO:0000313" key="1">
    <source>
        <dbReference type="EMBL" id="RJP60048.1"/>
    </source>
</evidence>
<organism evidence="1 2">
    <name type="scientific">Candidatus Auribacter fodinae</name>
    <dbReference type="NCBI Taxonomy" id="2093366"/>
    <lineage>
        <taxon>Bacteria</taxon>
        <taxon>Pseudomonadati</taxon>
        <taxon>Candidatus Auribacterota</taxon>
        <taxon>Candidatus Auribacteria</taxon>
        <taxon>Candidatus Auribacterales</taxon>
        <taxon>Candidatus Auribacteraceae</taxon>
        <taxon>Candidatus Auribacter</taxon>
    </lineage>
</organism>
<name>A0A3A4RCJ4_9BACT</name>
<gene>
    <name evidence="1" type="ORF">C4541_04940</name>
</gene>
<dbReference type="Gene3D" id="2.60.40.10">
    <property type="entry name" value="Immunoglobulins"/>
    <property type="match status" value="1"/>
</dbReference>
<sequence length="642" mass="71049">MFILGLSCSAYADVPNAPAFTGFGGKTVVVGETIYTNNNQQGVAQPAVLIQGSAQAGTTITVYRDGTLVSPTVPAQIIVGADGQWSATATMATGDFNITATASNADGESLHSEPVHVVLDTTAPTVTVYVVKIGSRTNMLYMFLVDNIYGRITDSASGVDWSTASISLRDTTLNQNIAGTQAHDSTLQINYYPTPNWDVIYREAHEFRITVTASDKAGNSSSNYRDYIYDHTAPSKPVITHIYDQGTWKPYSSGMTINTNPPKIRGYVQPVNKFNEGPNAYAVFDERFHLNQRTYWRADDGKISIPGGNFDYEFQPGEIFQEGTDTFRMYACDSSYLSASTSITLNFAYGTPAQPPMPTSPNFSTLYPTISNDRQVIGDPTVPDISGTIPAKTYIQTVRIFDASQYGHTWTGVRYNYSIDVLPAGQQYPNTSGYDRGEVYIDANDNNQYDAGEDFLNKSSKGVSDGQSYSIPNFSGYVYRENNNCWIKIAVVNQYGSSESRILGRFHCRTTPPTLQSITITPQQSPYLSVSQKPTQIKVNTQISGYDWRPEFYGVNESISRLQILENDVVIATKTTTWTDLQSLRYEGVFNVSDVTFQPQKMYKAKVRVRDLMTNQTVEDMYTFFIDTLAPQVVDIIPEPGS</sequence>
<evidence type="ECO:0000313" key="2">
    <source>
        <dbReference type="Proteomes" id="UP000266426"/>
    </source>
</evidence>
<comment type="caution">
    <text evidence="1">The sequence shown here is derived from an EMBL/GenBank/DDBJ whole genome shotgun (WGS) entry which is preliminary data.</text>
</comment>